<dbReference type="InterPro" id="IPR028090">
    <property type="entry name" value="JAB_dom_prok"/>
</dbReference>
<dbReference type="InterPro" id="IPR051929">
    <property type="entry name" value="VirAsm_ModProt"/>
</dbReference>
<protein>
    <recommendedName>
        <fullName evidence="6">MPN domain-containing protein</fullName>
    </recommendedName>
</protein>
<evidence type="ECO:0000256" key="4">
    <source>
        <dbReference type="ARBA" id="ARBA00022833"/>
    </source>
</evidence>
<evidence type="ECO:0000259" key="6">
    <source>
        <dbReference type="PROSITE" id="PS50249"/>
    </source>
</evidence>
<keyword evidence="5" id="KW-0482">Metalloprotease</keyword>
<comment type="caution">
    <text evidence="7">The sequence shown here is derived from an EMBL/GenBank/DDBJ whole genome shotgun (WGS) entry which is preliminary data.</text>
</comment>
<name>A0ABP9VFR2_9DEIO</name>
<feature type="domain" description="MPN" evidence="6">
    <location>
        <begin position="80"/>
        <end position="209"/>
    </location>
</feature>
<evidence type="ECO:0000256" key="2">
    <source>
        <dbReference type="ARBA" id="ARBA00022723"/>
    </source>
</evidence>
<keyword evidence="8" id="KW-1185">Reference proteome</keyword>
<keyword evidence="1" id="KW-0645">Protease</keyword>
<dbReference type="Gene3D" id="3.40.140.10">
    <property type="entry name" value="Cytidine Deaminase, domain 2"/>
    <property type="match status" value="1"/>
</dbReference>
<dbReference type="PANTHER" id="PTHR34858">
    <property type="entry name" value="CYSO-CYSTEINE PEPTIDASE"/>
    <property type="match status" value="1"/>
</dbReference>
<proteinExistence type="predicted"/>
<organism evidence="7 8">
    <name type="scientific">Deinococcus xinjiangensis</name>
    <dbReference type="NCBI Taxonomy" id="457454"/>
    <lineage>
        <taxon>Bacteria</taxon>
        <taxon>Thermotogati</taxon>
        <taxon>Deinococcota</taxon>
        <taxon>Deinococci</taxon>
        <taxon>Deinococcales</taxon>
        <taxon>Deinococcaceae</taxon>
        <taxon>Deinococcus</taxon>
    </lineage>
</organism>
<dbReference type="CDD" id="cd08070">
    <property type="entry name" value="MPN_like"/>
    <property type="match status" value="1"/>
</dbReference>
<dbReference type="Pfam" id="PF14464">
    <property type="entry name" value="Prok-JAB"/>
    <property type="match status" value="1"/>
</dbReference>
<dbReference type="SUPFAM" id="SSF102712">
    <property type="entry name" value="JAB1/MPN domain"/>
    <property type="match status" value="1"/>
</dbReference>
<keyword evidence="4" id="KW-0862">Zinc</keyword>
<accession>A0ABP9VFR2</accession>
<evidence type="ECO:0000256" key="1">
    <source>
        <dbReference type="ARBA" id="ARBA00022670"/>
    </source>
</evidence>
<dbReference type="Proteomes" id="UP001458946">
    <property type="component" value="Unassembled WGS sequence"/>
</dbReference>
<reference evidence="7 8" key="1">
    <citation type="submission" date="2024-02" db="EMBL/GenBank/DDBJ databases">
        <title>Deinococcus xinjiangensis NBRC 107630.</title>
        <authorList>
            <person name="Ichikawa N."/>
            <person name="Katano-Makiyama Y."/>
            <person name="Hidaka K."/>
        </authorList>
    </citation>
    <scope>NUCLEOTIDE SEQUENCE [LARGE SCALE GENOMIC DNA]</scope>
    <source>
        <strain evidence="7 8">NBRC 107630</strain>
    </source>
</reference>
<sequence length="209" mass="23129">MITMEFAGSPPHPLSCAKTLPPQVGRKSTSHPIFSHDPRSTFHDHLFSTRYKLHATRFFPLPTSHQHATSSPRYTKAVPLHLPPALVTAIWQQAERDTPRECVGALGGVLLGAEAYARAAYPLPNIAPEPERHYLADPGALLRAFRAMQKEQFELVALYHSHPHGPAWPSVTDKQLAAYPVPYLIADLATRQLHAYALPTGAAVELVWE</sequence>
<gene>
    <name evidence="7" type="ORF">Dxin01_01917</name>
</gene>
<evidence type="ECO:0000256" key="5">
    <source>
        <dbReference type="ARBA" id="ARBA00023049"/>
    </source>
</evidence>
<dbReference type="InterPro" id="IPR037518">
    <property type="entry name" value="MPN"/>
</dbReference>
<keyword evidence="2" id="KW-0479">Metal-binding</keyword>
<dbReference type="PROSITE" id="PS50249">
    <property type="entry name" value="MPN"/>
    <property type="match status" value="1"/>
</dbReference>
<evidence type="ECO:0000313" key="7">
    <source>
        <dbReference type="EMBL" id="GAA5502178.1"/>
    </source>
</evidence>
<evidence type="ECO:0000313" key="8">
    <source>
        <dbReference type="Proteomes" id="UP001458946"/>
    </source>
</evidence>
<dbReference type="EMBL" id="BAABRN010000019">
    <property type="protein sequence ID" value="GAA5502178.1"/>
    <property type="molecule type" value="Genomic_DNA"/>
</dbReference>
<evidence type="ECO:0000256" key="3">
    <source>
        <dbReference type="ARBA" id="ARBA00022801"/>
    </source>
</evidence>
<dbReference type="PANTHER" id="PTHR34858:SF1">
    <property type="entry name" value="CYSO-CYSTEINE PEPTIDASE"/>
    <property type="match status" value="1"/>
</dbReference>
<keyword evidence="3" id="KW-0378">Hydrolase</keyword>